<dbReference type="InterPro" id="IPR005814">
    <property type="entry name" value="Aminotrans_3"/>
</dbReference>
<keyword evidence="5" id="KW-0032">Aminotransferase</keyword>
<dbReference type="EMBL" id="JAFLNC010000003">
    <property type="protein sequence ID" value="MBO0333951.1"/>
    <property type="molecule type" value="Genomic_DNA"/>
</dbReference>
<evidence type="ECO:0000256" key="3">
    <source>
        <dbReference type="ARBA" id="ARBA00022898"/>
    </source>
</evidence>
<dbReference type="CDD" id="cd00610">
    <property type="entry name" value="OAT_like"/>
    <property type="match status" value="1"/>
</dbReference>
<evidence type="ECO:0000256" key="2">
    <source>
        <dbReference type="ARBA" id="ARBA00008954"/>
    </source>
</evidence>
<organism evidence="5 6">
    <name type="scientific">Sneathiella sedimenti</name>
    <dbReference type="NCBI Taxonomy" id="2816034"/>
    <lineage>
        <taxon>Bacteria</taxon>
        <taxon>Pseudomonadati</taxon>
        <taxon>Pseudomonadota</taxon>
        <taxon>Alphaproteobacteria</taxon>
        <taxon>Sneathiellales</taxon>
        <taxon>Sneathiellaceae</taxon>
        <taxon>Sneathiella</taxon>
    </lineage>
</organism>
<dbReference type="PANTHER" id="PTHR43094:SF1">
    <property type="entry name" value="AMINOTRANSFERASE CLASS-III"/>
    <property type="match status" value="1"/>
</dbReference>
<evidence type="ECO:0000313" key="5">
    <source>
        <dbReference type="EMBL" id="MBO0333951.1"/>
    </source>
</evidence>
<protein>
    <submittedName>
        <fullName evidence="5">Aspartate aminotransferase family protein</fullName>
    </submittedName>
</protein>
<dbReference type="InterPro" id="IPR015421">
    <property type="entry name" value="PyrdxlP-dep_Trfase_major"/>
</dbReference>
<dbReference type="PANTHER" id="PTHR43094">
    <property type="entry name" value="AMINOTRANSFERASE"/>
    <property type="match status" value="1"/>
</dbReference>
<dbReference type="PIRSF" id="PIRSF000521">
    <property type="entry name" value="Transaminase_4ab_Lys_Orn"/>
    <property type="match status" value="1"/>
</dbReference>
<comment type="caution">
    <text evidence="5">The sequence shown here is derived from an EMBL/GenBank/DDBJ whole genome shotgun (WGS) entry which is preliminary data.</text>
</comment>
<dbReference type="Gene3D" id="3.40.640.10">
    <property type="entry name" value="Type I PLP-dependent aspartate aminotransferase-like (Major domain)"/>
    <property type="match status" value="1"/>
</dbReference>
<keyword evidence="5" id="KW-0808">Transferase</keyword>
<dbReference type="NCBIfam" id="NF005685">
    <property type="entry name" value="PRK07483.1"/>
    <property type="match status" value="1"/>
</dbReference>
<proteinExistence type="inferred from homology"/>
<evidence type="ECO:0000256" key="4">
    <source>
        <dbReference type="RuleBase" id="RU003560"/>
    </source>
</evidence>
<sequence>MTHVFHRNPRAELPVAARGEGPYIYDTSGKQYLDASGGAAVSCLGHSNSSVAKAMKQQIDGISFSHSGFFTNQPMEDLADFLVKRAPANLDRVYFVSGGSEAVEAALKLARQYFLEKGETSRTRFISRRQSYHGNTIGALAAGGNQWRREPYAPLLMSVPLISPCYEYREKKNGETEWDFGQRVAGELETALLDTGPENVCAFICEPVVGATMGAVPAVKGYFKRIREICDQYGVLFIADEVMCGMGRTGSLYAVEQEDVAPDILVTAKGLGAGYQPIGAMLVSEGIFTTIVNGSGFFQHGHTYMGHPVACAAALAVQHYIEDNDLLSSVRHRGAQLAEALTSRLGNNPFVGDIRGRGLFQGIELVADRMTKEPLDPSLKIHAKIKSAAMAAGLMCYPMGGTIDGQRGDHILLAPPFIINDGHIEEIVDKLGTVIDEIVGSLPSSRA</sequence>
<name>A0ABS3F600_9PROT</name>
<dbReference type="InterPro" id="IPR049704">
    <property type="entry name" value="Aminotrans_3_PPA_site"/>
</dbReference>
<dbReference type="Proteomes" id="UP000664761">
    <property type="component" value="Unassembled WGS sequence"/>
</dbReference>
<comment type="similarity">
    <text evidence="2 4">Belongs to the class-III pyridoxal-phosphate-dependent aminotransferase family.</text>
</comment>
<gene>
    <name evidence="5" type="ORF">J0X12_10010</name>
</gene>
<evidence type="ECO:0000256" key="1">
    <source>
        <dbReference type="ARBA" id="ARBA00001933"/>
    </source>
</evidence>
<dbReference type="RefSeq" id="WP_207045076.1">
    <property type="nucleotide sequence ID" value="NZ_JAFLNC010000003.1"/>
</dbReference>
<dbReference type="InterPro" id="IPR015422">
    <property type="entry name" value="PyrdxlP-dep_Trfase_small"/>
</dbReference>
<keyword evidence="6" id="KW-1185">Reference proteome</keyword>
<keyword evidence="3 4" id="KW-0663">Pyridoxal phosphate</keyword>
<dbReference type="InterPro" id="IPR015424">
    <property type="entry name" value="PyrdxlP-dep_Trfase"/>
</dbReference>
<dbReference type="Gene3D" id="3.90.1150.10">
    <property type="entry name" value="Aspartate Aminotransferase, domain 1"/>
    <property type="match status" value="1"/>
</dbReference>
<comment type="cofactor">
    <cofactor evidence="1">
        <name>pyridoxal 5'-phosphate</name>
        <dbReference type="ChEBI" id="CHEBI:597326"/>
    </cofactor>
</comment>
<accession>A0ABS3F600</accession>
<dbReference type="PROSITE" id="PS00600">
    <property type="entry name" value="AA_TRANSFER_CLASS_3"/>
    <property type="match status" value="1"/>
</dbReference>
<dbReference type="Pfam" id="PF00202">
    <property type="entry name" value="Aminotran_3"/>
    <property type="match status" value="1"/>
</dbReference>
<dbReference type="SUPFAM" id="SSF53383">
    <property type="entry name" value="PLP-dependent transferases"/>
    <property type="match status" value="1"/>
</dbReference>
<reference evidence="5 6" key="1">
    <citation type="submission" date="2021-03" db="EMBL/GenBank/DDBJ databases">
        <title>Sneathiella sp. CAU 1612 isolated from Kang Won-do.</title>
        <authorList>
            <person name="Kim W."/>
        </authorList>
    </citation>
    <scope>NUCLEOTIDE SEQUENCE [LARGE SCALE GENOMIC DNA]</scope>
    <source>
        <strain evidence="5 6">CAU 1612</strain>
    </source>
</reference>
<evidence type="ECO:0000313" key="6">
    <source>
        <dbReference type="Proteomes" id="UP000664761"/>
    </source>
</evidence>
<dbReference type="GO" id="GO:0008483">
    <property type="term" value="F:transaminase activity"/>
    <property type="evidence" value="ECO:0007669"/>
    <property type="project" value="UniProtKB-KW"/>
</dbReference>